<dbReference type="EMBL" id="JAAIUW010000003">
    <property type="protein sequence ID" value="KAF7840048.1"/>
    <property type="molecule type" value="Genomic_DNA"/>
</dbReference>
<proteinExistence type="predicted"/>
<gene>
    <name evidence="1" type="ORF">G2W53_008530</name>
</gene>
<evidence type="ECO:0000313" key="2">
    <source>
        <dbReference type="Proteomes" id="UP000634136"/>
    </source>
</evidence>
<reference evidence="1" key="1">
    <citation type="submission" date="2020-09" db="EMBL/GenBank/DDBJ databases">
        <title>Genome-Enabled Discovery of Anthraquinone Biosynthesis in Senna tora.</title>
        <authorList>
            <person name="Kang S.-H."/>
            <person name="Pandey R.P."/>
            <person name="Lee C.-M."/>
            <person name="Sim J.-S."/>
            <person name="Jeong J.-T."/>
            <person name="Choi B.-S."/>
            <person name="Jung M."/>
            <person name="Ginzburg D."/>
            <person name="Zhao K."/>
            <person name="Won S.Y."/>
            <person name="Oh T.-J."/>
            <person name="Yu Y."/>
            <person name="Kim N.-H."/>
            <person name="Lee O.R."/>
            <person name="Lee T.-H."/>
            <person name="Bashyal P."/>
            <person name="Kim T.-S."/>
            <person name="Lee W.-H."/>
            <person name="Kawkins C."/>
            <person name="Kim C.-K."/>
            <person name="Kim J.S."/>
            <person name="Ahn B.O."/>
            <person name="Rhee S.Y."/>
            <person name="Sohng J.K."/>
        </authorList>
    </citation>
    <scope>NUCLEOTIDE SEQUENCE</scope>
    <source>
        <tissue evidence="1">Leaf</tissue>
    </source>
</reference>
<keyword evidence="2" id="KW-1185">Reference proteome</keyword>
<dbReference type="AlphaFoldDB" id="A0A834X923"/>
<accession>A0A834X923</accession>
<sequence length="56" mass="6383">MAEDNESTLIVGEMTRGATLHLLLSEYLPYTHYPQYDAVAFGSLLPIYFHSHVKNK</sequence>
<comment type="caution">
    <text evidence="1">The sequence shown here is derived from an EMBL/GenBank/DDBJ whole genome shotgun (WGS) entry which is preliminary data.</text>
</comment>
<dbReference type="Proteomes" id="UP000634136">
    <property type="component" value="Unassembled WGS sequence"/>
</dbReference>
<protein>
    <submittedName>
        <fullName evidence="1">Uncharacterized protein</fullName>
    </submittedName>
</protein>
<evidence type="ECO:0000313" key="1">
    <source>
        <dbReference type="EMBL" id="KAF7840048.1"/>
    </source>
</evidence>
<organism evidence="1 2">
    <name type="scientific">Senna tora</name>
    <dbReference type="NCBI Taxonomy" id="362788"/>
    <lineage>
        <taxon>Eukaryota</taxon>
        <taxon>Viridiplantae</taxon>
        <taxon>Streptophyta</taxon>
        <taxon>Embryophyta</taxon>
        <taxon>Tracheophyta</taxon>
        <taxon>Spermatophyta</taxon>
        <taxon>Magnoliopsida</taxon>
        <taxon>eudicotyledons</taxon>
        <taxon>Gunneridae</taxon>
        <taxon>Pentapetalae</taxon>
        <taxon>rosids</taxon>
        <taxon>fabids</taxon>
        <taxon>Fabales</taxon>
        <taxon>Fabaceae</taxon>
        <taxon>Caesalpinioideae</taxon>
        <taxon>Cassia clade</taxon>
        <taxon>Senna</taxon>
    </lineage>
</organism>
<name>A0A834X923_9FABA</name>